<gene>
    <name evidence="1" type="ORF">PCOR1329_LOCUS6179</name>
</gene>
<feature type="non-terminal residue" evidence="1">
    <location>
        <position position="1"/>
    </location>
</feature>
<comment type="caution">
    <text evidence="1">The sequence shown here is derived from an EMBL/GenBank/DDBJ whole genome shotgun (WGS) entry which is preliminary data.</text>
</comment>
<organism evidence="1 2">
    <name type="scientific">Prorocentrum cordatum</name>
    <dbReference type="NCBI Taxonomy" id="2364126"/>
    <lineage>
        <taxon>Eukaryota</taxon>
        <taxon>Sar</taxon>
        <taxon>Alveolata</taxon>
        <taxon>Dinophyceae</taxon>
        <taxon>Prorocentrales</taxon>
        <taxon>Prorocentraceae</taxon>
        <taxon>Prorocentrum</taxon>
    </lineage>
</organism>
<keyword evidence="2" id="KW-1185">Reference proteome</keyword>
<feature type="non-terminal residue" evidence="1">
    <location>
        <position position="106"/>
    </location>
</feature>
<name>A0ABN9PY98_9DINO</name>
<evidence type="ECO:0000313" key="1">
    <source>
        <dbReference type="EMBL" id="CAK0796963.1"/>
    </source>
</evidence>
<reference evidence="1" key="1">
    <citation type="submission" date="2023-10" db="EMBL/GenBank/DDBJ databases">
        <authorList>
            <person name="Chen Y."/>
            <person name="Shah S."/>
            <person name="Dougan E. K."/>
            <person name="Thang M."/>
            <person name="Chan C."/>
        </authorList>
    </citation>
    <scope>NUCLEOTIDE SEQUENCE [LARGE SCALE GENOMIC DNA]</scope>
</reference>
<dbReference type="Proteomes" id="UP001189429">
    <property type="component" value="Unassembled WGS sequence"/>
</dbReference>
<protein>
    <submittedName>
        <fullName evidence="1">Uncharacterized protein</fullName>
    </submittedName>
</protein>
<accession>A0ABN9PY98</accession>
<sequence>AARCYPALRGGAGARGKMWSCLVHGFRAAFDGFHPALDPFGEEWPGGSTEAELAGGPIANGEFYGVLWQLPMDAEYACNECKVQHCSSHLKCRWCPADGGAMTFKN</sequence>
<dbReference type="EMBL" id="CAUYUJ010001653">
    <property type="protein sequence ID" value="CAK0796963.1"/>
    <property type="molecule type" value="Genomic_DNA"/>
</dbReference>
<evidence type="ECO:0000313" key="2">
    <source>
        <dbReference type="Proteomes" id="UP001189429"/>
    </source>
</evidence>
<proteinExistence type="predicted"/>